<keyword evidence="3 7" id="KW-0732">Signal</keyword>
<dbReference type="EMBL" id="JAIQZE010000005">
    <property type="protein sequence ID" value="MBZ9778613.1"/>
    <property type="molecule type" value="Genomic_DNA"/>
</dbReference>
<keyword evidence="4" id="KW-0472">Membrane</keyword>
<evidence type="ECO:0000256" key="5">
    <source>
        <dbReference type="ARBA" id="ARBA00023237"/>
    </source>
</evidence>
<dbReference type="InterPro" id="IPR033985">
    <property type="entry name" value="SusD-like_N"/>
</dbReference>
<dbReference type="RefSeq" id="WP_224460964.1">
    <property type="nucleotide sequence ID" value="NZ_JAIQZE010000005.1"/>
</dbReference>
<dbReference type="Pfam" id="PF07980">
    <property type="entry name" value="SusD_RagB"/>
    <property type="match status" value="1"/>
</dbReference>
<dbReference type="Gene3D" id="1.25.40.390">
    <property type="match status" value="1"/>
</dbReference>
<evidence type="ECO:0000256" key="1">
    <source>
        <dbReference type="ARBA" id="ARBA00004442"/>
    </source>
</evidence>
<evidence type="ECO:0000313" key="11">
    <source>
        <dbReference type="Proteomes" id="UP001199314"/>
    </source>
</evidence>
<dbReference type="PROSITE" id="PS51257">
    <property type="entry name" value="PROKAR_LIPOPROTEIN"/>
    <property type="match status" value="1"/>
</dbReference>
<evidence type="ECO:0000259" key="9">
    <source>
        <dbReference type="Pfam" id="PF14322"/>
    </source>
</evidence>
<feature type="domain" description="RagB/SusD" evidence="8">
    <location>
        <begin position="429"/>
        <end position="544"/>
    </location>
</feature>
<dbReference type="Proteomes" id="UP001199314">
    <property type="component" value="Unassembled WGS sequence"/>
</dbReference>
<dbReference type="InterPro" id="IPR011990">
    <property type="entry name" value="TPR-like_helical_dom_sf"/>
</dbReference>
<feature type="signal peptide" evidence="7">
    <location>
        <begin position="1"/>
        <end position="24"/>
    </location>
</feature>
<evidence type="ECO:0000256" key="7">
    <source>
        <dbReference type="SAM" id="SignalP"/>
    </source>
</evidence>
<keyword evidence="11" id="KW-1185">Reference proteome</keyword>
<comment type="similarity">
    <text evidence="2">Belongs to the SusD family.</text>
</comment>
<reference evidence="11" key="1">
    <citation type="submission" date="2023-07" db="EMBL/GenBank/DDBJ databases">
        <title>Novel species isolated from saline lakes on Tibetan Plateau.</title>
        <authorList>
            <person name="Lu H."/>
        </authorList>
    </citation>
    <scope>NUCLEOTIDE SEQUENCE [LARGE SCALE GENOMIC DNA]</scope>
    <source>
        <strain evidence="11">CAK8W</strain>
    </source>
</reference>
<organism evidence="10 11">
    <name type="scientific">Psychroflexus longus</name>
    <dbReference type="NCBI Taxonomy" id="2873596"/>
    <lineage>
        <taxon>Bacteria</taxon>
        <taxon>Pseudomonadati</taxon>
        <taxon>Bacteroidota</taxon>
        <taxon>Flavobacteriia</taxon>
        <taxon>Flavobacteriales</taxon>
        <taxon>Flavobacteriaceae</taxon>
        <taxon>Psychroflexus</taxon>
    </lineage>
</organism>
<evidence type="ECO:0000256" key="6">
    <source>
        <dbReference type="SAM" id="MobiDB-lite"/>
    </source>
</evidence>
<sequence length="544" mass="60696">MNFKHKIRLSAYLAMMCAVLFSCTDLEIEETDSILTSNFEGLSSEEAASSLNDAYNSLIGAVGTQENLYSLTEVTGDALLIPTRGSDWGDNGLWRQLHQHSWTADHQFVTNTWNQWNQLQITASEIIDPRSSSDPQVKAEAHFLRALSMYVILDNYGQVPFRDTEALPTLDPEVFTGAEAVDLIESDLDIAISEMDDSPAGSDNDRASKTAARYLKAKLMLNKHVFTKSPVDNQDMNEVVSLVDQISASGYSLEEGYFDIFKSDTDSETIWYIPTEVGPRIFNTLHYNSTELGGGGWNGFSTLAEYYDLFEGDPEQNRLDENGDPIDGQEERRGGVPPMGIPIAEADDPLLNGDDNEDGFVDGSNVGSGFLIGQQYAPNGEPLEDRGGAPLSFTKNFFNSATGQPSLVDNNEVTGIRVIKYNPRFGGFKNHHIFFRYSDAYLMKAEALLRSGESGQALSMVNDLRLLRKAQPLPGLTEQDLLDERGRELFTEFWRRNDLIRFGQYTRDWPFKDPNAVNNPDRELFPIPATQVILNPNLVQNPGY</sequence>
<dbReference type="SUPFAM" id="SSF48452">
    <property type="entry name" value="TPR-like"/>
    <property type="match status" value="1"/>
</dbReference>
<gene>
    <name evidence="10" type="ORF">LB452_06730</name>
</gene>
<evidence type="ECO:0000259" key="8">
    <source>
        <dbReference type="Pfam" id="PF07980"/>
    </source>
</evidence>
<protein>
    <submittedName>
        <fullName evidence="10">RagB/SusD family nutrient uptake outer membrane protein</fullName>
    </submittedName>
</protein>
<evidence type="ECO:0000313" key="10">
    <source>
        <dbReference type="EMBL" id="MBZ9778613.1"/>
    </source>
</evidence>
<feature type="domain" description="SusD-like N-terminal" evidence="9">
    <location>
        <begin position="88"/>
        <end position="218"/>
    </location>
</feature>
<accession>A0ABS7XI23</accession>
<comment type="caution">
    <text evidence="10">The sequence shown here is derived from an EMBL/GenBank/DDBJ whole genome shotgun (WGS) entry which is preliminary data.</text>
</comment>
<dbReference type="InterPro" id="IPR012944">
    <property type="entry name" value="SusD_RagB_dom"/>
</dbReference>
<feature type="chain" id="PRO_5046229999" evidence="7">
    <location>
        <begin position="25"/>
        <end position="544"/>
    </location>
</feature>
<dbReference type="Pfam" id="PF14322">
    <property type="entry name" value="SusD-like_3"/>
    <property type="match status" value="1"/>
</dbReference>
<keyword evidence="5" id="KW-0998">Cell outer membrane</keyword>
<evidence type="ECO:0000256" key="2">
    <source>
        <dbReference type="ARBA" id="ARBA00006275"/>
    </source>
</evidence>
<evidence type="ECO:0000256" key="3">
    <source>
        <dbReference type="ARBA" id="ARBA00022729"/>
    </source>
</evidence>
<evidence type="ECO:0000256" key="4">
    <source>
        <dbReference type="ARBA" id="ARBA00023136"/>
    </source>
</evidence>
<name>A0ABS7XI23_9FLAO</name>
<feature type="region of interest" description="Disordered" evidence="6">
    <location>
        <begin position="314"/>
        <end position="338"/>
    </location>
</feature>
<proteinExistence type="inferred from homology"/>
<comment type="subcellular location">
    <subcellularLocation>
        <location evidence="1">Cell outer membrane</location>
    </subcellularLocation>
</comment>